<dbReference type="PROSITE" id="PS00606">
    <property type="entry name" value="KS3_1"/>
    <property type="match status" value="1"/>
</dbReference>
<dbReference type="GO" id="GO:0044550">
    <property type="term" value="P:secondary metabolite biosynthetic process"/>
    <property type="evidence" value="ECO:0007669"/>
    <property type="project" value="TreeGrafter"/>
</dbReference>
<dbReference type="SUPFAM" id="SSF53901">
    <property type="entry name" value="Thiolase-like"/>
    <property type="match status" value="1"/>
</dbReference>
<feature type="domain" description="Ketosynthase family 3 (KS3)" evidence="6">
    <location>
        <begin position="34"/>
        <end position="463"/>
    </location>
</feature>
<dbReference type="InterPro" id="IPR016039">
    <property type="entry name" value="Thiolase-like"/>
</dbReference>
<sequence>MSISSDTKQTPAWSSDSGNSYAMVNDGAQRNNTQTPVAVVGMACRLPGHSNSPTLLWDFLQRGGIAKNESPATRFSLAGHHDEHRRPRTMKSPGGMFMEDVDPEVFDGQFFNINRVDCIAMDPQQRILLEVAYECLENAGIPLEAISGKRVGCLVGTNIVDYASMQSRDPENRPESATIGVAWSILSNWISHFLNIHGPSMTVDSACSASLVGVEVACRYLDTHQADGMVVSGVSLWLTPEHNEEIGMMRMTQSATGRCHSFDAKADGYAKAEGMNVVYLKRLDDALRDGDPIRAVIRGTATNSDGRTPGIASPSAEAQSAAIRAAYANAGIKNFNDTQYLECHGTGTPAGDPIEVRGAASVFASTREPGQDLVIGSIKSNIGHSEAAAGLSGLMKVVLALEHGIIPGNPTFVTPNPNIDFAGSRVHPTRMSIKWPETSLDVRRASVNSFGFGGSNAHAILENAPFATHVSSYKEITSDFFGDDDDDDEDVIIAEDAPSKVLVLSANDQSSLKSYISALSGHLINPGVSVDIDDLAYTLSERRSHHYYRAFLTTNSSSSIDQGKIQFGQKAASKPRIGFVFTGQGAQWP</sequence>
<dbReference type="GO" id="GO:0004315">
    <property type="term" value="F:3-oxoacyl-[acyl-carrier-protein] synthase activity"/>
    <property type="evidence" value="ECO:0007669"/>
    <property type="project" value="InterPro"/>
</dbReference>
<evidence type="ECO:0000256" key="3">
    <source>
        <dbReference type="ARBA" id="ARBA00022679"/>
    </source>
</evidence>
<keyword evidence="2" id="KW-0597">Phosphoprotein</keyword>
<dbReference type="InterPro" id="IPR050091">
    <property type="entry name" value="PKS_NRPS_Biosynth_Enz"/>
</dbReference>
<dbReference type="InterPro" id="IPR018201">
    <property type="entry name" value="Ketoacyl_synth_AS"/>
</dbReference>
<dbReference type="AlphaFoldDB" id="A0A9W4RQN9"/>
<evidence type="ECO:0000313" key="8">
    <source>
        <dbReference type="Proteomes" id="UP001152533"/>
    </source>
</evidence>
<proteinExistence type="inferred from homology"/>
<dbReference type="PANTHER" id="PTHR43775:SF18">
    <property type="entry name" value="ENZYME, PUTATIVE (JCVI)-RELATED"/>
    <property type="match status" value="1"/>
</dbReference>
<dbReference type="PROSITE" id="PS52004">
    <property type="entry name" value="KS3_2"/>
    <property type="match status" value="1"/>
</dbReference>
<dbReference type="GO" id="GO:0006633">
    <property type="term" value="P:fatty acid biosynthetic process"/>
    <property type="evidence" value="ECO:0007669"/>
    <property type="project" value="InterPro"/>
</dbReference>
<dbReference type="Gene3D" id="3.40.47.10">
    <property type="match status" value="1"/>
</dbReference>
<evidence type="ECO:0000256" key="5">
    <source>
        <dbReference type="SAM" id="MobiDB-lite"/>
    </source>
</evidence>
<evidence type="ECO:0000256" key="2">
    <source>
        <dbReference type="ARBA" id="ARBA00022553"/>
    </source>
</evidence>
<keyword evidence="1" id="KW-0596">Phosphopantetheine</keyword>
<dbReference type="CDD" id="cd00833">
    <property type="entry name" value="PKS"/>
    <property type="match status" value="1"/>
</dbReference>
<evidence type="ECO:0000259" key="6">
    <source>
        <dbReference type="PROSITE" id="PS52004"/>
    </source>
</evidence>
<keyword evidence="8" id="KW-1185">Reference proteome</keyword>
<comment type="similarity">
    <text evidence="4">Belongs to the thiolase-like superfamily. Beta-ketoacyl-ACP synthases family.</text>
</comment>
<comment type="caution">
    <text evidence="7">The sequence shown here is derived from an EMBL/GenBank/DDBJ whole genome shotgun (WGS) entry which is preliminary data.</text>
</comment>
<dbReference type="InterPro" id="IPR020841">
    <property type="entry name" value="PKS_Beta-ketoAc_synthase_dom"/>
</dbReference>
<dbReference type="InterPro" id="IPR014031">
    <property type="entry name" value="Ketoacyl_synth_C"/>
</dbReference>
<dbReference type="Proteomes" id="UP001152533">
    <property type="component" value="Unassembled WGS sequence"/>
</dbReference>
<keyword evidence="3 4" id="KW-0808">Transferase</keyword>
<dbReference type="Pfam" id="PF00109">
    <property type="entry name" value="ketoacyl-synt"/>
    <property type="match status" value="1"/>
</dbReference>
<reference evidence="7" key="1">
    <citation type="submission" date="2022-08" db="EMBL/GenBank/DDBJ databases">
        <authorList>
            <person name="Giroux E."/>
            <person name="Giroux E."/>
        </authorList>
    </citation>
    <scope>NUCLEOTIDE SEQUENCE</scope>
    <source>
        <strain evidence="7">H1091258</strain>
    </source>
</reference>
<dbReference type="InterPro" id="IPR001227">
    <property type="entry name" value="Ac_transferase_dom_sf"/>
</dbReference>
<dbReference type="Pfam" id="PF16197">
    <property type="entry name" value="KAsynt_C_assoc"/>
    <property type="match status" value="1"/>
</dbReference>
<name>A0A9W4RQN9_9PEZI</name>
<dbReference type="InterPro" id="IPR014030">
    <property type="entry name" value="Ketoacyl_synth_N"/>
</dbReference>
<gene>
    <name evidence="7" type="ORF">CGXH109_LOCUS47751</name>
</gene>
<dbReference type="SMART" id="SM00825">
    <property type="entry name" value="PKS_KS"/>
    <property type="match status" value="1"/>
</dbReference>
<protein>
    <recommendedName>
        <fullName evidence="6">Ketosynthase family 3 (KS3) domain-containing protein</fullName>
    </recommendedName>
</protein>
<evidence type="ECO:0000313" key="7">
    <source>
        <dbReference type="EMBL" id="CAI0645707.1"/>
    </source>
</evidence>
<dbReference type="InterPro" id="IPR032821">
    <property type="entry name" value="PKS_assoc"/>
</dbReference>
<accession>A0A9W4RQN9</accession>
<dbReference type="Pfam" id="PF02801">
    <property type="entry name" value="Ketoacyl-synt_C"/>
    <property type="match status" value="1"/>
</dbReference>
<dbReference type="GO" id="GO:0004312">
    <property type="term" value="F:fatty acid synthase activity"/>
    <property type="evidence" value="ECO:0007669"/>
    <property type="project" value="TreeGrafter"/>
</dbReference>
<organism evidence="7 8">
    <name type="scientific">Colletotrichum noveboracense</name>
    <dbReference type="NCBI Taxonomy" id="2664923"/>
    <lineage>
        <taxon>Eukaryota</taxon>
        <taxon>Fungi</taxon>
        <taxon>Dikarya</taxon>
        <taxon>Ascomycota</taxon>
        <taxon>Pezizomycotina</taxon>
        <taxon>Sordariomycetes</taxon>
        <taxon>Hypocreomycetidae</taxon>
        <taxon>Glomerellales</taxon>
        <taxon>Glomerellaceae</taxon>
        <taxon>Colletotrichum</taxon>
        <taxon>Colletotrichum gloeosporioides species complex</taxon>
    </lineage>
</organism>
<feature type="region of interest" description="Disordered" evidence="5">
    <location>
        <begin position="1"/>
        <end position="27"/>
    </location>
</feature>
<dbReference type="Gene3D" id="3.30.70.3290">
    <property type="match status" value="1"/>
</dbReference>
<dbReference type="Gene3D" id="3.40.366.10">
    <property type="entry name" value="Malonyl-Coenzyme A Acyl Carrier Protein, domain 2"/>
    <property type="match status" value="1"/>
</dbReference>
<dbReference type="PANTHER" id="PTHR43775">
    <property type="entry name" value="FATTY ACID SYNTHASE"/>
    <property type="match status" value="1"/>
</dbReference>
<evidence type="ECO:0000256" key="1">
    <source>
        <dbReference type="ARBA" id="ARBA00022450"/>
    </source>
</evidence>
<evidence type="ECO:0000256" key="4">
    <source>
        <dbReference type="RuleBase" id="RU003694"/>
    </source>
</evidence>
<dbReference type="EMBL" id="CAMGZC010000266">
    <property type="protein sequence ID" value="CAI0645707.1"/>
    <property type="molecule type" value="Genomic_DNA"/>
</dbReference>